<dbReference type="EMBL" id="LNZG01000003">
    <property type="protein sequence ID" value="ODA90985.1"/>
    <property type="molecule type" value="Genomic_DNA"/>
</dbReference>
<evidence type="ECO:0000313" key="3">
    <source>
        <dbReference type="Proteomes" id="UP000094426"/>
    </source>
</evidence>
<dbReference type="GO" id="GO:1990189">
    <property type="term" value="F:protein N-terminal-serine acetyltransferase activity"/>
    <property type="evidence" value="ECO:0007669"/>
    <property type="project" value="TreeGrafter"/>
</dbReference>
<dbReference type="RefSeq" id="WP_011185438.1">
    <property type="nucleotide sequence ID" value="NZ_LNZG01000003.1"/>
</dbReference>
<dbReference type="OrthoDB" id="9795188at2"/>
<dbReference type="InterPro" id="IPR016181">
    <property type="entry name" value="Acyl_CoA_acyltransferase"/>
</dbReference>
<proteinExistence type="predicted"/>
<accession>A0A1E2SMC3</accession>
<dbReference type="AlphaFoldDB" id="A0A1E2SMC3"/>
<reference evidence="2 3" key="1">
    <citation type="submission" date="2015-11" db="EMBL/GenBank/DDBJ databases">
        <authorList>
            <person name="Zhang Y."/>
            <person name="Guo Z."/>
        </authorList>
    </citation>
    <scope>NUCLEOTIDE SEQUENCE [LARGE SCALE GENOMIC DNA]</scope>
    <source>
        <strain evidence="3">gdw1</strain>
    </source>
</reference>
<evidence type="ECO:0000313" key="2">
    <source>
        <dbReference type="EMBL" id="ODA90985.1"/>
    </source>
</evidence>
<dbReference type="OMA" id="DCWVGSL"/>
<name>A0A1E2SMC3_LEIXY</name>
<keyword evidence="2" id="KW-0808">Transferase</keyword>
<dbReference type="PROSITE" id="PS51186">
    <property type="entry name" value="GNAT"/>
    <property type="match status" value="1"/>
</dbReference>
<feature type="domain" description="N-acetyltransferase" evidence="1">
    <location>
        <begin position="13"/>
        <end position="174"/>
    </location>
</feature>
<gene>
    <name evidence="2" type="ORF">ATY41_07060</name>
</gene>
<dbReference type="GO" id="GO:0008999">
    <property type="term" value="F:protein-N-terminal-alanine acetyltransferase activity"/>
    <property type="evidence" value="ECO:0007669"/>
    <property type="project" value="TreeGrafter"/>
</dbReference>
<organism evidence="2 3">
    <name type="scientific">Leifsonia xyli subsp. xyli</name>
    <dbReference type="NCBI Taxonomy" id="59736"/>
    <lineage>
        <taxon>Bacteria</taxon>
        <taxon>Bacillati</taxon>
        <taxon>Actinomycetota</taxon>
        <taxon>Actinomycetes</taxon>
        <taxon>Micrococcales</taxon>
        <taxon>Microbacteriaceae</taxon>
        <taxon>Leifsonia</taxon>
    </lineage>
</organism>
<dbReference type="Proteomes" id="UP000094426">
    <property type="component" value="Unassembled WGS sequence"/>
</dbReference>
<evidence type="ECO:0000259" key="1">
    <source>
        <dbReference type="PROSITE" id="PS51186"/>
    </source>
</evidence>
<dbReference type="PANTHER" id="PTHR43441">
    <property type="entry name" value="RIBOSOMAL-PROTEIN-SERINE ACETYLTRANSFERASE"/>
    <property type="match status" value="1"/>
</dbReference>
<dbReference type="SUPFAM" id="SSF55729">
    <property type="entry name" value="Acyl-CoA N-acyltransferases (Nat)"/>
    <property type="match status" value="1"/>
</dbReference>
<dbReference type="InterPro" id="IPR051908">
    <property type="entry name" value="Ribosomal_N-acetyltransferase"/>
</dbReference>
<dbReference type="Pfam" id="PF13302">
    <property type="entry name" value="Acetyltransf_3"/>
    <property type="match status" value="1"/>
</dbReference>
<protein>
    <submittedName>
        <fullName evidence="2">Acetyltransferase</fullName>
    </submittedName>
</protein>
<dbReference type="PANTHER" id="PTHR43441:SF10">
    <property type="entry name" value="ACETYLTRANSFERASE"/>
    <property type="match status" value="1"/>
</dbReference>
<dbReference type="InterPro" id="IPR000182">
    <property type="entry name" value="GNAT_dom"/>
</dbReference>
<dbReference type="GO" id="GO:0005737">
    <property type="term" value="C:cytoplasm"/>
    <property type="evidence" value="ECO:0007669"/>
    <property type="project" value="TreeGrafter"/>
</dbReference>
<sequence length="198" mass="20902">MTAAPVVLTGERVTLAAPTTDDIDRIVELCQDPEVSAWTTVPSPYRRSDGEGFVTRMVADGWASGRVCIWGVRAEGALHGMAGLHDIHDGAAEIGFWLGREARGRGYISEAVALVLDFAFAGAPAGLGLHRVVWHAIAGNAASAAIARSAGFRFEGTARLGIAQGGVRRDRWQAGILADDPRAPAGDWPDATFVQLSL</sequence>
<dbReference type="Gene3D" id="3.40.630.30">
    <property type="match status" value="1"/>
</dbReference>
<comment type="caution">
    <text evidence="2">The sequence shown here is derived from an EMBL/GenBank/DDBJ whole genome shotgun (WGS) entry which is preliminary data.</text>
</comment>